<protein>
    <submittedName>
        <fullName evidence="4">Glutathione S-transferase family protein</fullName>
    </submittedName>
</protein>
<dbReference type="Gene3D" id="1.20.1050.10">
    <property type="match status" value="1"/>
</dbReference>
<evidence type="ECO:0000313" key="4">
    <source>
        <dbReference type="EMBL" id="MBT2188105.1"/>
    </source>
</evidence>
<dbReference type="Pfam" id="PF02798">
    <property type="entry name" value="GST_N"/>
    <property type="match status" value="1"/>
</dbReference>
<evidence type="ECO:0000259" key="2">
    <source>
        <dbReference type="PROSITE" id="PS50404"/>
    </source>
</evidence>
<sequence>MSIDLYHGEPASNSLKVLQAIHEKGISFNSHYINLTKFEQNDADYLKINPAGQVPALVHDGRVLTESTVINEYIDTVFDGPALKPDDPYDQHLMRVWTKYVDEVFRPSLSFLAWHALIPGLAKSLPEGAFEERLARIPLREKREKWALAASGGFTERELDGWRHNLAEVTDRVEAALTGHDWLVADQFSLADIAVFAMAVGMPRGHAHLWNAERTPRAMAWLERMRARPGVAAALAMPNHTRFVPEEA</sequence>
<dbReference type="Proteomes" id="UP001138757">
    <property type="component" value="Unassembled WGS sequence"/>
</dbReference>
<gene>
    <name evidence="4" type="ORF">KK488_14210</name>
</gene>
<proteinExistence type="inferred from homology"/>
<organism evidence="4 5">
    <name type="scientific">Sphingobium nicotianae</name>
    <dbReference type="NCBI Taxonomy" id="2782607"/>
    <lineage>
        <taxon>Bacteria</taxon>
        <taxon>Pseudomonadati</taxon>
        <taxon>Pseudomonadota</taxon>
        <taxon>Alphaproteobacteria</taxon>
        <taxon>Sphingomonadales</taxon>
        <taxon>Sphingomonadaceae</taxon>
        <taxon>Sphingobium</taxon>
    </lineage>
</organism>
<dbReference type="Gene3D" id="3.40.30.10">
    <property type="entry name" value="Glutaredoxin"/>
    <property type="match status" value="1"/>
</dbReference>
<dbReference type="InterPro" id="IPR040079">
    <property type="entry name" value="Glutathione_S-Trfase"/>
</dbReference>
<dbReference type="InterPro" id="IPR010987">
    <property type="entry name" value="Glutathione-S-Trfase_C-like"/>
</dbReference>
<dbReference type="PROSITE" id="PS50405">
    <property type="entry name" value="GST_CTER"/>
    <property type="match status" value="1"/>
</dbReference>
<keyword evidence="5" id="KW-1185">Reference proteome</keyword>
<evidence type="ECO:0000259" key="3">
    <source>
        <dbReference type="PROSITE" id="PS50405"/>
    </source>
</evidence>
<evidence type="ECO:0000313" key="5">
    <source>
        <dbReference type="Proteomes" id="UP001138757"/>
    </source>
</evidence>
<dbReference type="InterPro" id="IPR036249">
    <property type="entry name" value="Thioredoxin-like_sf"/>
</dbReference>
<dbReference type="RefSeq" id="WP_214624362.1">
    <property type="nucleotide sequence ID" value="NZ_JAHGAW010000009.1"/>
</dbReference>
<dbReference type="InterPro" id="IPR036282">
    <property type="entry name" value="Glutathione-S-Trfase_C_sf"/>
</dbReference>
<accession>A0A9X1DDU9</accession>
<dbReference type="PROSITE" id="PS50404">
    <property type="entry name" value="GST_NTER"/>
    <property type="match status" value="1"/>
</dbReference>
<dbReference type="PANTHER" id="PTHR44051:SF8">
    <property type="entry name" value="GLUTATHIONE S-TRANSFERASE GSTA"/>
    <property type="match status" value="1"/>
</dbReference>
<dbReference type="SFLD" id="SFLDG00358">
    <property type="entry name" value="Main_(cytGST)"/>
    <property type="match status" value="1"/>
</dbReference>
<dbReference type="InterPro" id="IPR004045">
    <property type="entry name" value="Glutathione_S-Trfase_N"/>
</dbReference>
<comment type="similarity">
    <text evidence="1">Belongs to the GST superfamily.</text>
</comment>
<name>A0A9X1DDU9_9SPHN</name>
<reference evidence="4" key="1">
    <citation type="submission" date="2021-05" db="EMBL/GenBank/DDBJ databases">
        <title>Genome of Sphingobium sp. strain.</title>
        <authorList>
            <person name="Fan R."/>
        </authorList>
    </citation>
    <scope>NUCLEOTIDE SEQUENCE</scope>
    <source>
        <strain evidence="4">H33</strain>
    </source>
</reference>
<dbReference type="CDD" id="cd00299">
    <property type="entry name" value="GST_C_family"/>
    <property type="match status" value="1"/>
</dbReference>
<feature type="domain" description="GST N-terminal" evidence="2">
    <location>
        <begin position="1"/>
        <end position="82"/>
    </location>
</feature>
<evidence type="ECO:0000256" key="1">
    <source>
        <dbReference type="RuleBase" id="RU003494"/>
    </source>
</evidence>
<comment type="caution">
    <text evidence="4">The sequence shown here is derived from an EMBL/GenBank/DDBJ whole genome shotgun (WGS) entry which is preliminary data.</text>
</comment>
<dbReference type="SFLD" id="SFLDS00019">
    <property type="entry name" value="Glutathione_Transferase_(cytos"/>
    <property type="match status" value="1"/>
</dbReference>
<dbReference type="InterPro" id="IPR004046">
    <property type="entry name" value="GST_C"/>
</dbReference>
<dbReference type="Pfam" id="PF00043">
    <property type="entry name" value="GST_C"/>
    <property type="match status" value="1"/>
</dbReference>
<dbReference type="EMBL" id="JAHGAW010000009">
    <property type="protein sequence ID" value="MBT2188105.1"/>
    <property type="molecule type" value="Genomic_DNA"/>
</dbReference>
<dbReference type="CDD" id="cd00570">
    <property type="entry name" value="GST_N_family"/>
    <property type="match status" value="1"/>
</dbReference>
<dbReference type="AlphaFoldDB" id="A0A9X1DDU9"/>
<dbReference type="SUPFAM" id="SSF52833">
    <property type="entry name" value="Thioredoxin-like"/>
    <property type="match status" value="1"/>
</dbReference>
<dbReference type="SUPFAM" id="SSF47616">
    <property type="entry name" value="GST C-terminal domain-like"/>
    <property type="match status" value="1"/>
</dbReference>
<dbReference type="PANTHER" id="PTHR44051">
    <property type="entry name" value="GLUTATHIONE S-TRANSFERASE-RELATED"/>
    <property type="match status" value="1"/>
</dbReference>
<feature type="domain" description="GST C-terminal" evidence="3">
    <location>
        <begin position="87"/>
        <end position="247"/>
    </location>
</feature>